<keyword evidence="8" id="KW-0378">Hydrolase</keyword>
<dbReference type="SUPFAM" id="SSF56059">
    <property type="entry name" value="Glutathione synthetase ATP-binding domain-like"/>
    <property type="match status" value="1"/>
</dbReference>
<evidence type="ECO:0000256" key="3">
    <source>
        <dbReference type="ARBA" id="ARBA00001947"/>
    </source>
</evidence>
<dbReference type="InterPro" id="IPR013815">
    <property type="entry name" value="ATP_grasp_subdomain_1"/>
</dbReference>
<dbReference type="GO" id="GO:0046872">
    <property type="term" value="F:metal ion binding"/>
    <property type="evidence" value="ECO:0007669"/>
    <property type="project" value="UniProtKB-KW"/>
</dbReference>
<evidence type="ECO:0000256" key="10">
    <source>
        <dbReference type="ARBA" id="ARBA00022842"/>
    </source>
</evidence>
<keyword evidence="15" id="KW-0732">Signal</keyword>
<keyword evidence="7" id="KW-0479">Metal-binding</keyword>
<dbReference type="InterPro" id="IPR004666">
    <property type="entry name" value="Rp_bS6_RimK/Lys_biosynth_LsyX"/>
</dbReference>
<feature type="domain" description="ATP-grasp" evidence="16">
    <location>
        <begin position="214"/>
        <end position="397"/>
    </location>
</feature>
<dbReference type="PROSITE" id="PS50975">
    <property type="entry name" value="ATP_GRASP"/>
    <property type="match status" value="1"/>
</dbReference>
<comment type="cofactor">
    <cofactor evidence="1">
        <name>Mn(2+)</name>
        <dbReference type="ChEBI" id="CHEBI:29035"/>
    </cofactor>
</comment>
<comment type="cofactor">
    <cofactor evidence="2">
        <name>Mg(2+)</name>
        <dbReference type="ChEBI" id="CHEBI:18420"/>
    </cofactor>
</comment>
<keyword evidence="18" id="KW-1185">Reference proteome</keyword>
<evidence type="ECO:0000256" key="4">
    <source>
        <dbReference type="ARBA" id="ARBA00007854"/>
    </source>
</evidence>
<dbReference type="PANTHER" id="PTHR37326">
    <property type="entry name" value="BLL3975 PROTEIN"/>
    <property type="match status" value="1"/>
</dbReference>
<dbReference type="PANTHER" id="PTHR37326:SF2">
    <property type="entry name" value="SUCCINYLGLUTAMATE DESUCCINYLASE_ASPARTOACYLASE FAMILY PROTEIN"/>
    <property type="match status" value="1"/>
</dbReference>
<evidence type="ECO:0000256" key="7">
    <source>
        <dbReference type="ARBA" id="ARBA00022723"/>
    </source>
</evidence>
<dbReference type="InterPro" id="IPR053138">
    <property type="entry name" value="N-alpha-Ac-DABA_deacetylase"/>
</dbReference>
<evidence type="ECO:0000256" key="15">
    <source>
        <dbReference type="SAM" id="SignalP"/>
    </source>
</evidence>
<dbReference type="Gene3D" id="3.30.1490.20">
    <property type="entry name" value="ATP-grasp fold, A domain"/>
    <property type="match status" value="1"/>
</dbReference>
<dbReference type="Gene3D" id="3.40.50.20">
    <property type="match status" value="1"/>
</dbReference>
<evidence type="ECO:0000256" key="6">
    <source>
        <dbReference type="ARBA" id="ARBA00022598"/>
    </source>
</evidence>
<dbReference type="Pfam" id="PF18030">
    <property type="entry name" value="Rimk_N"/>
    <property type="match status" value="1"/>
</dbReference>
<evidence type="ECO:0000256" key="9">
    <source>
        <dbReference type="ARBA" id="ARBA00022833"/>
    </source>
</evidence>
<dbReference type="Pfam" id="PF08443">
    <property type="entry name" value="RimK"/>
    <property type="match status" value="1"/>
</dbReference>
<dbReference type="SUPFAM" id="SSF52833">
    <property type="entry name" value="Thioredoxin-like"/>
    <property type="match status" value="1"/>
</dbReference>
<dbReference type="InterPro" id="IPR000866">
    <property type="entry name" value="AhpC/TSA"/>
</dbReference>
<dbReference type="EC" id="6.3.2.41" evidence="5"/>
<sequence>MKMKRTLLFVAAVLFAGSAAAAPQVGDMAPDFTLPGSDGGYHTLSDLQITKFDIAYFMASVDSLEDNTGFAQKNNANFPILADVTKTMSQSYGVLHAAGFAQRWTYYIDPEGIIIRIDKDTNPATAGADLAALQRDHDVRVLNTLKFAIDLQQGSPDLYYRQKALNAYDAVLPRIGASITYYGTAVVRQFQEMDVFCANTAHGIINSRDKLRSLQILSRHHIGIPRTTFVRDKKDVIPAIERVGGAPVVIKLIEGTQGIGVLLAETMQAAESIIELLQSQKQNVLVQKFVAESKGKDIRAFVVGDRVVAAMRRVAQGQEFRSNVHRGGVAEAVELDDVYKETAVRSAQILGLRVAGVDMLEGATGPQIMEVNSSPGLEGIETCTGLDVAGAVIDYISAQVDFPEIDIRQRLTVSKGYGVSEIYVPDGSDFVGMTIKESNLAEKDINVLTLRPKIQDLAPEAIERASEARSDVVQPGERVQFDLPTARLYTHTPLNMPVEIIHGRYVGPVLLICAAIHGDELNGVEVIRRMRSFRSLNRLHGTLILIPVVNLFGFIHQSRYLPDRRDLNRSFPGSERGSIASRVAHVFFDNIVKRCTHIIDLHTAAVNRDNLPQIRAALDEPGVPEMAMGFSIPVIINSGLIENSLRCEAGKLGIPIITYEAGEALRLNERAIVTGVRGIVSVMRSLKMLPSRRIQTVRAEPYIARSSKWVRASMDGMFRPLVQLGARVRKGASLGVISAPFSSQEEVLQAEADGIIICVNNLPLVNEGEALFHIARFEAARAVESEIANHESNIEDDRLYEIETVPVPDIDIVESSDQPS</sequence>
<proteinExistence type="inferred from homology"/>
<organism evidence="17 18">
    <name type="scientific">Symbiodinium pilosum</name>
    <name type="common">Dinoflagellate</name>
    <dbReference type="NCBI Taxonomy" id="2952"/>
    <lineage>
        <taxon>Eukaryota</taxon>
        <taxon>Sar</taxon>
        <taxon>Alveolata</taxon>
        <taxon>Dinophyceae</taxon>
        <taxon>Suessiales</taxon>
        <taxon>Symbiodiniaceae</taxon>
        <taxon>Symbiodinium</taxon>
    </lineage>
</organism>
<dbReference type="Gene3D" id="3.40.30.10">
    <property type="entry name" value="Glutaredoxin"/>
    <property type="match status" value="1"/>
</dbReference>
<comment type="catalytic activity">
    <reaction evidence="13">
        <text>N-acetyl-L-aspartate + L-glutamate + ATP = N-acetyl-L-aspartyl-L-glutamate + ADP + phosphate + H(+)</text>
        <dbReference type="Rhea" id="RHEA:40035"/>
        <dbReference type="ChEBI" id="CHEBI:15378"/>
        <dbReference type="ChEBI" id="CHEBI:16953"/>
        <dbReference type="ChEBI" id="CHEBI:29985"/>
        <dbReference type="ChEBI" id="CHEBI:30616"/>
        <dbReference type="ChEBI" id="CHEBI:43474"/>
        <dbReference type="ChEBI" id="CHEBI:76931"/>
        <dbReference type="ChEBI" id="CHEBI:456216"/>
        <dbReference type="EC" id="6.3.2.41"/>
    </reaction>
</comment>
<keyword evidence="12" id="KW-0464">Manganese</keyword>
<gene>
    <name evidence="17" type="primary">rimK</name>
    <name evidence="17" type="ORF">SPIL2461_LOCUS10800</name>
</gene>
<keyword evidence="6" id="KW-0436">Ligase</keyword>
<reference evidence="17" key="1">
    <citation type="submission" date="2021-02" db="EMBL/GenBank/DDBJ databases">
        <authorList>
            <person name="Dougan E. K."/>
            <person name="Rhodes N."/>
            <person name="Thang M."/>
            <person name="Chan C."/>
        </authorList>
    </citation>
    <scope>NUCLEOTIDE SEQUENCE</scope>
</reference>
<evidence type="ECO:0000313" key="18">
    <source>
        <dbReference type="Proteomes" id="UP000649617"/>
    </source>
</evidence>
<evidence type="ECO:0000256" key="1">
    <source>
        <dbReference type="ARBA" id="ARBA00001936"/>
    </source>
</evidence>
<protein>
    <recommendedName>
        <fullName evidence="5">N-acetylaspartylglutamate synthase</fullName>
        <ecNumber evidence="5">6.3.2.41</ecNumber>
    </recommendedName>
</protein>
<dbReference type="CDD" id="cd06251">
    <property type="entry name" value="M14_ASTE_ASPA-like"/>
    <property type="match status" value="1"/>
</dbReference>
<dbReference type="GO" id="GO:0016788">
    <property type="term" value="F:hydrolase activity, acting on ester bonds"/>
    <property type="evidence" value="ECO:0007669"/>
    <property type="project" value="InterPro"/>
</dbReference>
<dbReference type="Proteomes" id="UP000649617">
    <property type="component" value="Unassembled WGS sequence"/>
</dbReference>
<dbReference type="GO" id="GO:0016491">
    <property type="term" value="F:oxidoreductase activity"/>
    <property type="evidence" value="ECO:0007669"/>
    <property type="project" value="InterPro"/>
</dbReference>
<dbReference type="InterPro" id="IPR011761">
    <property type="entry name" value="ATP-grasp"/>
</dbReference>
<dbReference type="InterPro" id="IPR013651">
    <property type="entry name" value="ATP-grasp_RimK-type"/>
</dbReference>
<keyword evidence="10" id="KW-0460">Magnesium</keyword>
<evidence type="ECO:0000256" key="14">
    <source>
        <dbReference type="PROSITE-ProRule" id="PRU00409"/>
    </source>
</evidence>
<dbReference type="Gene3D" id="3.30.470.20">
    <property type="entry name" value="ATP-grasp fold, B domain"/>
    <property type="match status" value="1"/>
</dbReference>
<dbReference type="NCBIfam" id="TIGR00768">
    <property type="entry name" value="rimK_fam"/>
    <property type="match status" value="1"/>
</dbReference>
<dbReference type="Pfam" id="PF00578">
    <property type="entry name" value="AhpC-TSA"/>
    <property type="match status" value="1"/>
</dbReference>
<dbReference type="SUPFAM" id="SSF53187">
    <property type="entry name" value="Zn-dependent exopeptidases"/>
    <property type="match status" value="1"/>
</dbReference>
<evidence type="ECO:0000313" key="17">
    <source>
        <dbReference type="EMBL" id="CAE7443905.1"/>
    </source>
</evidence>
<evidence type="ECO:0000256" key="8">
    <source>
        <dbReference type="ARBA" id="ARBA00022801"/>
    </source>
</evidence>
<keyword evidence="14" id="KW-0067">ATP-binding</keyword>
<comment type="caution">
    <text evidence="17">The sequence shown here is derived from an EMBL/GenBank/DDBJ whole genome shotgun (WGS) entry which is preliminary data.</text>
</comment>
<dbReference type="InterPro" id="IPR055438">
    <property type="entry name" value="AstE_AspA_cat"/>
</dbReference>
<keyword evidence="9" id="KW-0862">Zinc</keyword>
<dbReference type="InterPro" id="IPR036249">
    <property type="entry name" value="Thioredoxin-like_sf"/>
</dbReference>
<feature type="signal peptide" evidence="15">
    <location>
        <begin position="1"/>
        <end position="21"/>
    </location>
</feature>
<dbReference type="Gene3D" id="3.40.630.10">
    <property type="entry name" value="Zn peptidases"/>
    <property type="match status" value="1"/>
</dbReference>
<dbReference type="AlphaFoldDB" id="A0A812RK75"/>
<keyword evidence="11" id="KW-0648">Protein biosynthesis</keyword>
<dbReference type="Pfam" id="PF24827">
    <property type="entry name" value="AstE_AspA_cat"/>
    <property type="match status" value="1"/>
</dbReference>
<feature type="chain" id="PRO_5032833035" description="N-acetylaspartylglutamate synthase" evidence="15">
    <location>
        <begin position="22"/>
        <end position="820"/>
    </location>
</feature>
<dbReference type="GO" id="GO:0005524">
    <property type="term" value="F:ATP binding"/>
    <property type="evidence" value="ECO:0007669"/>
    <property type="project" value="UniProtKB-UniRule"/>
</dbReference>
<evidence type="ECO:0000256" key="11">
    <source>
        <dbReference type="ARBA" id="ARBA00022917"/>
    </source>
</evidence>
<dbReference type="GO" id="GO:0016209">
    <property type="term" value="F:antioxidant activity"/>
    <property type="evidence" value="ECO:0007669"/>
    <property type="project" value="InterPro"/>
</dbReference>
<name>A0A812RK75_SYMPI</name>
<dbReference type="EMBL" id="CAJNIZ010020668">
    <property type="protein sequence ID" value="CAE7443905.1"/>
    <property type="molecule type" value="Genomic_DNA"/>
</dbReference>
<keyword evidence="14" id="KW-0547">Nucleotide-binding</keyword>
<evidence type="ECO:0000256" key="5">
    <source>
        <dbReference type="ARBA" id="ARBA00012938"/>
    </source>
</evidence>
<dbReference type="InterPro" id="IPR041107">
    <property type="entry name" value="Rimk_N"/>
</dbReference>
<evidence type="ECO:0000256" key="12">
    <source>
        <dbReference type="ARBA" id="ARBA00023211"/>
    </source>
</evidence>
<dbReference type="GO" id="GO:0016874">
    <property type="term" value="F:ligase activity"/>
    <property type="evidence" value="ECO:0007669"/>
    <property type="project" value="UniProtKB-KW"/>
</dbReference>
<dbReference type="GO" id="GO:0006412">
    <property type="term" value="P:translation"/>
    <property type="evidence" value="ECO:0007669"/>
    <property type="project" value="UniProtKB-KW"/>
</dbReference>
<dbReference type="OrthoDB" id="422466at2759"/>
<comment type="similarity">
    <text evidence="4">Belongs to the RimK family.</text>
</comment>
<evidence type="ECO:0000256" key="2">
    <source>
        <dbReference type="ARBA" id="ARBA00001946"/>
    </source>
</evidence>
<comment type="cofactor">
    <cofactor evidence="3">
        <name>Zn(2+)</name>
        <dbReference type="ChEBI" id="CHEBI:29105"/>
    </cofactor>
</comment>
<evidence type="ECO:0000256" key="13">
    <source>
        <dbReference type="ARBA" id="ARBA00049321"/>
    </source>
</evidence>
<evidence type="ECO:0000259" key="16">
    <source>
        <dbReference type="PROSITE" id="PS50975"/>
    </source>
</evidence>
<accession>A0A812RK75</accession>